<evidence type="ECO:0000313" key="2">
    <source>
        <dbReference type="Proteomes" id="UP000441717"/>
    </source>
</evidence>
<gene>
    <name evidence="1" type="ORF">GFC01_00785</name>
</gene>
<dbReference type="RefSeq" id="WP_152944734.1">
    <property type="nucleotide sequence ID" value="NZ_WHYR01000001.1"/>
</dbReference>
<name>A0A6N7ILK3_9FIRM</name>
<organism evidence="1 2">
    <name type="scientific">Desulfofundulus thermobenzoicus</name>
    <dbReference type="NCBI Taxonomy" id="29376"/>
    <lineage>
        <taxon>Bacteria</taxon>
        <taxon>Bacillati</taxon>
        <taxon>Bacillota</taxon>
        <taxon>Clostridia</taxon>
        <taxon>Eubacteriales</taxon>
        <taxon>Peptococcaceae</taxon>
        <taxon>Desulfofundulus</taxon>
    </lineage>
</organism>
<keyword evidence="2" id="KW-1185">Reference proteome</keyword>
<sequence>MGSIIELQKGDKAAWKELNTKLEALTSILNDIENRITELSPYVEKHASLMQQYEKIKRERDNVIATMLMAVRRR</sequence>
<comment type="caution">
    <text evidence="1">The sequence shown here is derived from an EMBL/GenBank/DDBJ whole genome shotgun (WGS) entry which is preliminary data.</text>
</comment>
<evidence type="ECO:0000313" key="1">
    <source>
        <dbReference type="EMBL" id="MQL50835.1"/>
    </source>
</evidence>
<dbReference type="Proteomes" id="UP000441717">
    <property type="component" value="Unassembled WGS sequence"/>
</dbReference>
<proteinExistence type="predicted"/>
<dbReference type="EMBL" id="WHYR01000001">
    <property type="protein sequence ID" value="MQL50835.1"/>
    <property type="molecule type" value="Genomic_DNA"/>
</dbReference>
<dbReference type="AlphaFoldDB" id="A0A6N7ILK3"/>
<protein>
    <submittedName>
        <fullName evidence="1">Uncharacterized protein</fullName>
    </submittedName>
</protein>
<reference evidence="1 2" key="1">
    <citation type="submission" date="2019-10" db="EMBL/GenBank/DDBJ databases">
        <title>Comparative genomics of sulfur disproportionating microorganisms.</title>
        <authorList>
            <person name="Ward L.M."/>
            <person name="Bertran E."/>
            <person name="Johnston D."/>
        </authorList>
    </citation>
    <scope>NUCLEOTIDE SEQUENCE [LARGE SCALE GENOMIC DNA]</scope>
    <source>
        <strain evidence="1 2">DSM 14055</strain>
    </source>
</reference>
<accession>A0A6N7ILK3</accession>